<reference evidence="3" key="2">
    <citation type="submission" date="2020-09" db="EMBL/GenBank/DDBJ databases">
        <authorList>
            <person name="Sun Q."/>
            <person name="Ohkuma M."/>
        </authorList>
    </citation>
    <scope>NUCLEOTIDE SEQUENCE</scope>
    <source>
        <strain evidence="3">JCM 4815</strain>
    </source>
</reference>
<gene>
    <name evidence="3" type="ORF">GCM10010365_68240</name>
</gene>
<keyword evidence="3" id="KW-0449">Lipoprotein</keyword>
<evidence type="ECO:0000313" key="3">
    <source>
        <dbReference type="EMBL" id="GGZ37820.1"/>
    </source>
</evidence>
<dbReference type="PROSITE" id="PS51257">
    <property type="entry name" value="PROKAR_LIPOPROTEIN"/>
    <property type="match status" value="1"/>
</dbReference>
<evidence type="ECO:0000259" key="2">
    <source>
        <dbReference type="Pfam" id="PF03413"/>
    </source>
</evidence>
<name>A0A918UVT1_9ACTN</name>
<dbReference type="Proteomes" id="UP000622166">
    <property type="component" value="Unassembled WGS sequence"/>
</dbReference>
<feature type="domain" description="PepSY" evidence="2">
    <location>
        <begin position="88"/>
        <end position="142"/>
    </location>
</feature>
<dbReference type="AlphaFoldDB" id="A0A918UVT1"/>
<comment type="caution">
    <text evidence="3">The sequence shown here is derived from an EMBL/GenBank/DDBJ whole genome shotgun (WGS) entry which is preliminary data.</text>
</comment>
<evidence type="ECO:0000313" key="4">
    <source>
        <dbReference type="Proteomes" id="UP000622166"/>
    </source>
</evidence>
<accession>A0A918UVT1</accession>
<reference evidence="3" key="1">
    <citation type="journal article" date="2014" name="Int. J. Syst. Evol. Microbiol.">
        <title>Complete genome sequence of Corynebacterium casei LMG S-19264T (=DSM 44701T), isolated from a smear-ripened cheese.</title>
        <authorList>
            <consortium name="US DOE Joint Genome Institute (JGI-PGF)"/>
            <person name="Walter F."/>
            <person name="Albersmeier A."/>
            <person name="Kalinowski J."/>
            <person name="Ruckert C."/>
        </authorList>
    </citation>
    <scope>NUCLEOTIDE SEQUENCE</scope>
    <source>
        <strain evidence="3">JCM 4815</strain>
    </source>
</reference>
<protein>
    <submittedName>
        <fullName evidence="3">Lipoprotein</fullName>
    </submittedName>
</protein>
<organism evidence="3 4">
    <name type="scientific">Streptomyces poonensis</name>
    <dbReference type="NCBI Taxonomy" id="68255"/>
    <lineage>
        <taxon>Bacteria</taxon>
        <taxon>Bacillati</taxon>
        <taxon>Actinomycetota</taxon>
        <taxon>Actinomycetes</taxon>
        <taxon>Kitasatosporales</taxon>
        <taxon>Streptomycetaceae</taxon>
        <taxon>Streptomyces</taxon>
    </lineage>
</organism>
<feature type="compositionally biased region" description="Polar residues" evidence="1">
    <location>
        <begin position="158"/>
        <end position="184"/>
    </location>
</feature>
<feature type="region of interest" description="Disordered" evidence="1">
    <location>
        <begin position="127"/>
        <end position="195"/>
    </location>
</feature>
<dbReference type="InterPro" id="IPR025711">
    <property type="entry name" value="PepSY"/>
</dbReference>
<dbReference type="Pfam" id="PF03413">
    <property type="entry name" value="PepSY"/>
    <property type="match status" value="2"/>
</dbReference>
<sequence length="229" mass="24541">MFEMSKFMRVFRPGTSTTRTRRAAAATVCAAASCALLLTGCGDNGGRQPASRSEAPASPVGATTNGLTEDQREREALIPADKTGYRKAASTAVDEVPDGTTTEIELKRDNDDKPVWRATVAAKDGTEHKVDVDAATGKVVSSRTDSDQDGDDKRDLAQQVSQAEISSQKAVDTATSRTKGTVTSVKLDDTDDGTPIWSVDIVTTDDWNKTTYDVDATNGKVLRKHVDRD</sequence>
<feature type="domain" description="PepSY" evidence="2">
    <location>
        <begin position="165"/>
        <end position="224"/>
    </location>
</feature>
<dbReference type="Gene3D" id="3.10.450.40">
    <property type="match status" value="2"/>
</dbReference>
<proteinExistence type="predicted"/>
<dbReference type="EMBL" id="BMVW01000020">
    <property type="protein sequence ID" value="GGZ37820.1"/>
    <property type="molecule type" value="Genomic_DNA"/>
</dbReference>
<evidence type="ECO:0000256" key="1">
    <source>
        <dbReference type="SAM" id="MobiDB-lite"/>
    </source>
</evidence>
<feature type="region of interest" description="Disordered" evidence="1">
    <location>
        <begin position="45"/>
        <end position="74"/>
    </location>
</feature>
<keyword evidence="4" id="KW-1185">Reference proteome</keyword>